<evidence type="ECO:0000313" key="2">
    <source>
        <dbReference type="Proteomes" id="UP000021816"/>
    </source>
</evidence>
<accession>A0A011P173</accession>
<dbReference type="AlphaFoldDB" id="A0A011P173"/>
<reference evidence="1 2" key="1">
    <citation type="submission" date="2014-02" db="EMBL/GenBank/DDBJ databases">
        <title>Expanding our view of genomic diversity in Candidatus Accumulibacter clades.</title>
        <authorList>
            <person name="Skennerton C.T."/>
            <person name="Barr J.J."/>
            <person name="Slater F.R."/>
            <person name="Bond P.L."/>
            <person name="Tyson G.W."/>
        </authorList>
    </citation>
    <scope>NUCLEOTIDE SEQUENCE [LARGE SCALE GENOMIC DNA]</scope>
    <source>
        <strain evidence="2">BA-92</strain>
    </source>
</reference>
<name>A0A011P173_9PROT</name>
<dbReference type="Proteomes" id="UP000021816">
    <property type="component" value="Unassembled WGS sequence"/>
</dbReference>
<proteinExistence type="predicted"/>
<organism evidence="1 2">
    <name type="scientific">Candidatus Accumulibacter appositus</name>
    <dbReference type="NCBI Taxonomy" id="1454003"/>
    <lineage>
        <taxon>Bacteria</taxon>
        <taxon>Pseudomonadati</taxon>
        <taxon>Pseudomonadota</taxon>
        <taxon>Betaproteobacteria</taxon>
        <taxon>Candidatus Accumulibacter</taxon>
    </lineage>
</organism>
<comment type="caution">
    <text evidence="1">The sequence shown here is derived from an EMBL/GenBank/DDBJ whole genome shotgun (WGS) entry which is preliminary data.</text>
</comment>
<dbReference type="EMBL" id="JEMX01000024">
    <property type="protein sequence ID" value="EXI81366.1"/>
    <property type="molecule type" value="Genomic_DNA"/>
</dbReference>
<protein>
    <submittedName>
        <fullName evidence="1">Uncharacterized protein</fullName>
    </submittedName>
</protein>
<evidence type="ECO:0000313" key="1">
    <source>
        <dbReference type="EMBL" id="EXI81366.1"/>
    </source>
</evidence>
<dbReference type="STRING" id="1454003.AW10_01208"/>
<gene>
    <name evidence="1" type="ORF">AW10_01208</name>
</gene>
<sequence length="40" mass="4758">MWGCDIRNSYERLLPIKQIRLSGEWLRIQLVNMLDKSIAP</sequence>